<keyword evidence="1" id="KW-0732">Signal</keyword>
<dbReference type="KEGG" id="puo:RZN69_09515"/>
<dbReference type="AlphaFoldDB" id="A0AAQ3LEP2"/>
<sequence length="250" mass="27995">MKYLLIALFFAASSGLMATTDDDLYVYYLETNGYTCIYTKGSIDKDDLEKIKSEHQSPEIYVKSKDARLSLNGDLDGDGDYDKVKVNHYHGEEYGYGEDSFGVGSEVGISDPPDAFYVSSYDDGDIKYGSDSEVTQFYVEPWLQSDGTSGSQRIHIDDNYSSGVTICFFTVIDKDFSDLGLADGEKFVAFFANGAFSSDYTKVTQKAVLVDSTSVEYELMLTRLNKYMPDYYDEIVNDVLDPIWDGTYGD</sequence>
<protein>
    <submittedName>
        <fullName evidence="2">Uncharacterized protein</fullName>
    </submittedName>
</protein>
<feature type="chain" id="PRO_5042969301" evidence="1">
    <location>
        <begin position="19"/>
        <end position="250"/>
    </location>
</feature>
<keyword evidence="3" id="KW-1185">Reference proteome</keyword>
<dbReference type="EMBL" id="CP136920">
    <property type="protein sequence ID" value="WOO43327.1"/>
    <property type="molecule type" value="Genomic_DNA"/>
</dbReference>
<evidence type="ECO:0000313" key="3">
    <source>
        <dbReference type="Proteomes" id="UP001304300"/>
    </source>
</evidence>
<organism evidence="2 3">
    <name type="scientific">Rubellicoccus peritrichatus</name>
    <dbReference type="NCBI Taxonomy" id="3080537"/>
    <lineage>
        <taxon>Bacteria</taxon>
        <taxon>Pseudomonadati</taxon>
        <taxon>Verrucomicrobiota</taxon>
        <taxon>Opitutia</taxon>
        <taxon>Puniceicoccales</taxon>
        <taxon>Cerasicoccaceae</taxon>
        <taxon>Rubellicoccus</taxon>
    </lineage>
</organism>
<evidence type="ECO:0000256" key="1">
    <source>
        <dbReference type="SAM" id="SignalP"/>
    </source>
</evidence>
<proteinExistence type="predicted"/>
<accession>A0AAQ3LEP2</accession>
<evidence type="ECO:0000313" key="2">
    <source>
        <dbReference type="EMBL" id="WOO43327.1"/>
    </source>
</evidence>
<dbReference type="Proteomes" id="UP001304300">
    <property type="component" value="Chromosome"/>
</dbReference>
<gene>
    <name evidence="2" type="ORF">RZN69_09515</name>
</gene>
<reference evidence="2 3" key="1">
    <citation type="submission" date="2023-10" db="EMBL/GenBank/DDBJ databases">
        <title>Rubellicoccus peritrichatus gen. nov., sp. nov., isolated from an algae of coral reef tank.</title>
        <authorList>
            <person name="Luo J."/>
        </authorList>
    </citation>
    <scope>NUCLEOTIDE SEQUENCE [LARGE SCALE GENOMIC DNA]</scope>
    <source>
        <strain evidence="2 3">CR14</strain>
    </source>
</reference>
<dbReference type="RefSeq" id="WP_317835875.1">
    <property type="nucleotide sequence ID" value="NZ_CP136920.1"/>
</dbReference>
<name>A0AAQ3LEP2_9BACT</name>
<feature type="signal peptide" evidence="1">
    <location>
        <begin position="1"/>
        <end position="18"/>
    </location>
</feature>